<dbReference type="EMBL" id="CP062983">
    <property type="protein sequence ID" value="QPC84306.1"/>
    <property type="molecule type" value="Genomic_DNA"/>
</dbReference>
<proteinExistence type="predicted"/>
<dbReference type="RefSeq" id="WP_195172369.1">
    <property type="nucleotide sequence ID" value="NZ_CP062983.1"/>
</dbReference>
<protein>
    <submittedName>
        <fullName evidence="1">Uncharacterized protein</fullName>
    </submittedName>
</protein>
<evidence type="ECO:0000313" key="1">
    <source>
        <dbReference type="EMBL" id="QPC84306.1"/>
    </source>
</evidence>
<dbReference type="KEGG" id="pmet:G4Y79_08005"/>
<accession>A0A7S8EC85</accession>
<organism evidence="1 2">
    <name type="scientific">Phototrophicus methaneseepsis</name>
    <dbReference type="NCBI Taxonomy" id="2710758"/>
    <lineage>
        <taxon>Bacteria</taxon>
        <taxon>Bacillati</taxon>
        <taxon>Chloroflexota</taxon>
        <taxon>Candidatus Thermofontia</taxon>
        <taxon>Phototrophicales</taxon>
        <taxon>Phototrophicaceae</taxon>
        <taxon>Phototrophicus</taxon>
    </lineage>
</organism>
<dbReference type="AlphaFoldDB" id="A0A7S8EC85"/>
<name>A0A7S8EC85_9CHLR</name>
<gene>
    <name evidence="1" type="ORF">G4Y79_08005</name>
</gene>
<keyword evidence="2" id="KW-1185">Reference proteome</keyword>
<reference evidence="1 2" key="1">
    <citation type="submission" date="2020-02" db="EMBL/GenBank/DDBJ databases">
        <authorList>
            <person name="Zheng R.K."/>
            <person name="Sun C.M."/>
        </authorList>
    </citation>
    <scope>NUCLEOTIDE SEQUENCE [LARGE SCALE GENOMIC DNA]</scope>
    <source>
        <strain evidence="2">rifampicinis</strain>
    </source>
</reference>
<evidence type="ECO:0000313" key="2">
    <source>
        <dbReference type="Proteomes" id="UP000594468"/>
    </source>
</evidence>
<dbReference type="Proteomes" id="UP000594468">
    <property type="component" value="Chromosome"/>
</dbReference>
<sequence length="109" mass="12455">MMSANPLATNVTNFHVQYLDVTSQHWNPESESFAGGDHLMTALHNGWEVLRCVETRHWFAGMRSITIYRFDLKRDGETMSMPVLTNPYVSRLIHQLGMEIVEADDSKTA</sequence>